<dbReference type="GO" id="GO:0008168">
    <property type="term" value="F:methyltransferase activity"/>
    <property type="evidence" value="ECO:0007669"/>
    <property type="project" value="UniProtKB-KW"/>
</dbReference>
<evidence type="ECO:0000256" key="1">
    <source>
        <dbReference type="SAM" id="SignalP"/>
    </source>
</evidence>
<accession>A0A844XST0</accession>
<sequence>MRYLLASTMLALAVPAAADHHELPDQAEFAATHAEALSGAINHPSRAEDRARDEFRNPAETLALFRVEPDMKVGEYAPGGGWYTRVLGHYLGGEGQLVGLYFDPTSGPFNAESQQGIRAGAAGFPAEAAEFTGLPAENFSAMTLDAIPEGEAGTLDRVLVIRMMHNMMRWNNADSELKKMRELLKPGGMLGIVQHRAPDDAAADYANGSKGYLRQDDVVGYVEALGFELVGSSEVNANPNDPANWEGGVWAMPPSLGGDDEMDARTRDLGESDRMTLLFRKRP</sequence>
<organism evidence="2 3">
    <name type="scientific">Qipengyuania vulgaris</name>
    <dbReference type="NCBI Taxonomy" id="291985"/>
    <lineage>
        <taxon>Bacteria</taxon>
        <taxon>Pseudomonadati</taxon>
        <taxon>Pseudomonadota</taxon>
        <taxon>Alphaproteobacteria</taxon>
        <taxon>Sphingomonadales</taxon>
        <taxon>Erythrobacteraceae</taxon>
        <taxon>Qipengyuania</taxon>
    </lineage>
</organism>
<dbReference type="InterPro" id="IPR016980">
    <property type="entry name" value="S-AdoMet-dep_MeTrfase_Alr7345"/>
</dbReference>
<comment type="caution">
    <text evidence="2">The sequence shown here is derived from an EMBL/GenBank/DDBJ whole genome shotgun (WGS) entry which is preliminary data.</text>
</comment>
<reference evidence="2 3" key="1">
    <citation type="submission" date="2019-12" db="EMBL/GenBank/DDBJ databases">
        <title>Genomic-based taxomic classification of the family Erythrobacteraceae.</title>
        <authorList>
            <person name="Xu L."/>
        </authorList>
    </citation>
    <scope>NUCLEOTIDE SEQUENCE [LARGE SCALE GENOMIC DNA]</scope>
    <source>
        <strain evidence="2 3">DSM 17792</strain>
    </source>
</reference>
<dbReference type="SUPFAM" id="SSF53335">
    <property type="entry name" value="S-adenosyl-L-methionine-dependent methyltransferases"/>
    <property type="match status" value="1"/>
</dbReference>
<evidence type="ECO:0000313" key="2">
    <source>
        <dbReference type="EMBL" id="MXO48710.1"/>
    </source>
</evidence>
<keyword evidence="1" id="KW-0732">Signal</keyword>
<keyword evidence="2" id="KW-0489">Methyltransferase</keyword>
<dbReference type="Gene3D" id="3.40.50.150">
    <property type="entry name" value="Vaccinia Virus protein VP39"/>
    <property type="match status" value="1"/>
</dbReference>
<feature type="chain" id="PRO_5032408623" evidence="1">
    <location>
        <begin position="19"/>
        <end position="283"/>
    </location>
</feature>
<protein>
    <submittedName>
        <fullName evidence="2">Methyltransferase</fullName>
    </submittedName>
</protein>
<dbReference type="InterPro" id="IPR029063">
    <property type="entry name" value="SAM-dependent_MTases_sf"/>
</dbReference>
<evidence type="ECO:0000313" key="3">
    <source>
        <dbReference type="Proteomes" id="UP000448199"/>
    </source>
</evidence>
<proteinExistence type="predicted"/>
<keyword evidence="3" id="KW-1185">Reference proteome</keyword>
<dbReference type="EMBL" id="WTYC01000005">
    <property type="protein sequence ID" value="MXO48710.1"/>
    <property type="molecule type" value="Genomic_DNA"/>
</dbReference>
<gene>
    <name evidence="2" type="ORF">GRI69_10630</name>
</gene>
<dbReference type="PIRSF" id="PIRSF031679">
    <property type="entry name" value="Mtase_Alr7345_prd"/>
    <property type="match status" value="1"/>
</dbReference>
<dbReference type="AlphaFoldDB" id="A0A844XST0"/>
<dbReference type="Proteomes" id="UP000448199">
    <property type="component" value="Unassembled WGS sequence"/>
</dbReference>
<name>A0A844XST0_9SPHN</name>
<dbReference type="GO" id="GO:0032259">
    <property type="term" value="P:methylation"/>
    <property type="evidence" value="ECO:0007669"/>
    <property type="project" value="UniProtKB-KW"/>
</dbReference>
<dbReference type="RefSeq" id="WP_160728261.1">
    <property type="nucleotide sequence ID" value="NZ_WTYC01000005.1"/>
</dbReference>
<feature type="signal peptide" evidence="1">
    <location>
        <begin position="1"/>
        <end position="18"/>
    </location>
</feature>
<keyword evidence="2" id="KW-0808">Transferase</keyword>
<dbReference type="OrthoDB" id="9801692at2"/>